<dbReference type="RefSeq" id="WP_282878446.1">
    <property type="nucleotide sequence ID" value="NZ_CP133164.1"/>
</dbReference>
<evidence type="ECO:0000313" key="3">
    <source>
        <dbReference type="Proteomes" id="UP001237292"/>
    </source>
</evidence>
<dbReference type="EMBL" id="CP133164">
    <property type="protein sequence ID" value="WMN19814.1"/>
    <property type="molecule type" value="Genomic_DNA"/>
</dbReference>
<proteinExistence type="predicted"/>
<dbReference type="Proteomes" id="UP001237292">
    <property type="component" value="Chromosome"/>
</dbReference>
<evidence type="ECO:0000313" key="2">
    <source>
        <dbReference type="EMBL" id="WMN19814.1"/>
    </source>
</evidence>
<organism evidence="2 3">
    <name type="scientific">Pseudomonas piscis</name>
    <dbReference type="NCBI Taxonomy" id="2614538"/>
    <lineage>
        <taxon>Bacteria</taxon>
        <taxon>Pseudomonadati</taxon>
        <taxon>Pseudomonadota</taxon>
        <taxon>Gammaproteobacteria</taxon>
        <taxon>Pseudomonadales</taxon>
        <taxon>Pseudomonadaceae</taxon>
        <taxon>Pseudomonas</taxon>
    </lineage>
</organism>
<feature type="signal peptide" evidence="1">
    <location>
        <begin position="1"/>
        <end position="21"/>
    </location>
</feature>
<sequence>MLKKTLVVCVLFPMCMSAATANIRQIDEAATVKSIGSPVLKQSQEEDSLGCKASGYTFGDKTFSMKLEFKCDRVNVGWITATEPEYEARSKQASVLAQRAVALLTGENGAEVERVQAGGKYEGRTFSNGLSVSGSCVMNACTLTFR</sequence>
<evidence type="ECO:0000256" key="1">
    <source>
        <dbReference type="SAM" id="SignalP"/>
    </source>
</evidence>
<feature type="chain" id="PRO_5045308390" evidence="1">
    <location>
        <begin position="22"/>
        <end position="146"/>
    </location>
</feature>
<reference evidence="2 3" key="1">
    <citation type="journal article" date="2023" name="Access Microbiol">
        <title>The genome of a steinernematid-associated Pseudomonas piscis bacterium encodes the biosynthesis of insect toxins.</title>
        <authorList>
            <person name="Awori R.M."/>
            <person name="Hendre P."/>
            <person name="Amugune N.O."/>
        </authorList>
    </citation>
    <scope>NUCLEOTIDE SEQUENCE [LARGE SCALE GENOMIC DNA]</scope>
    <source>
        <strain evidence="2 3">75</strain>
    </source>
</reference>
<accession>A0ABY9NMZ3</accession>
<name>A0ABY9NMZ3_9PSED</name>
<gene>
    <name evidence="2" type="ORF">QL104_10500</name>
</gene>
<protein>
    <submittedName>
        <fullName evidence="2">Uncharacterized protein</fullName>
    </submittedName>
</protein>
<keyword evidence="1" id="KW-0732">Signal</keyword>
<keyword evidence="3" id="KW-1185">Reference proteome</keyword>